<organism>
    <name type="scientific">Branchiostoma floridae</name>
    <name type="common">Florida lancelet</name>
    <name type="synonym">Amphioxus</name>
    <dbReference type="NCBI Taxonomy" id="7739"/>
    <lineage>
        <taxon>Eukaryota</taxon>
        <taxon>Metazoa</taxon>
        <taxon>Chordata</taxon>
        <taxon>Cephalochordata</taxon>
        <taxon>Leptocardii</taxon>
        <taxon>Amphioxiformes</taxon>
        <taxon>Branchiostomatidae</taxon>
        <taxon>Branchiostoma</taxon>
    </lineage>
</organism>
<dbReference type="FunFam" id="1.10.506.10:FF:000015">
    <property type="entry name" value="Neurofibromin isoform 1"/>
    <property type="match status" value="1"/>
</dbReference>
<dbReference type="InterPro" id="IPR001936">
    <property type="entry name" value="RasGAP_dom"/>
</dbReference>
<evidence type="ECO:0000313" key="4">
    <source>
        <dbReference type="EMBL" id="EEN43556.1"/>
    </source>
</evidence>
<dbReference type="GO" id="GO:0005096">
    <property type="term" value="F:GTPase activator activity"/>
    <property type="evidence" value="ECO:0007669"/>
    <property type="project" value="UniProtKB-KW"/>
</dbReference>
<evidence type="ECO:0000259" key="3">
    <source>
        <dbReference type="PROSITE" id="PS50018"/>
    </source>
</evidence>
<dbReference type="PANTHER" id="PTHR10194">
    <property type="entry name" value="RAS GTPASE-ACTIVATING PROTEINS"/>
    <property type="match status" value="1"/>
</dbReference>
<dbReference type="Pfam" id="PF00616">
    <property type="entry name" value="RasGAP"/>
    <property type="match status" value="1"/>
</dbReference>
<reference evidence="4" key="1">
    <citation type="journal article" date="2008" name="Nature">
        <title>The amphioxus genome and the evolution of the chordate karyotype.</title>
        <authorList>
            <consortium name="US DOE Joint Genome Institute (JGI-PGF)"/>
            <person name="Putnam N.H."/>
            <person name="Butts T."/>
            <person name="Ferrier D.E.K."/>
            <person name="Furlong R.F."/>
            <person name="Hellsten U."/>
            <person name="Kawashima T."/>
            <person name="Robinson-Rechavi M."/>
            <person name="Shoguchi E."/>
            <person name="Terry A."/>
            <person name="Yu J.-K."/>
            <person name="Benito-Gutierrez E.L."/>
            <person name="Dubchak I."/>
            <person name="Garcia-Fernandez J."/>
            <person name="Gibson-Brown J.J."/>
            <person name="Grigoriev I.V."/>
            <person name="Horton A.C."/>
            <person name="de Jong P.J."/>
            <person name="Jurka J."/>
            <person name="Kapitonov V.V."/>
            <person name="Kohara Y."/>
            <person name="Kuroki Y."/>
            <person name="Lindquist E."/>
            <person name="Lucas S."/>
            <person name="Osoegawa K."/>
            <person name="Pennacchio L.A."/>
            <person name="Salamov A.A."/>
            <person name="Satou Y."/>
            <person name="Sauka-Spengler T."/>
            <person name="Schmutz J."/>
            <person name="Shin-I T."/>
            <person name="Toyoda A."/>
            <person name="Bronner-Fraser M."/>
            <person name="Fujiyama A."/>
            <person name="Holland L.Z."/>
            <person name="Holland P.W.H."/>
            <person name="Satoh N."/>
            <person name="Rokhsar D.S."/>
        </authorList>
    </citation>
    <scope>NUCLEOTIDE SEQUENCE [LARGE SCALE GENOMIC DNA]</scope>
    <source>
        <strain evidence="4">S238N-H82</strain>
        <tissue evidence="4">Testes</tissue>
    </source>
</reference>
<dbReference type="SUPFAM" id="SSF48371">
    <property type="entry name" value="ARM repeat"/>
    <property type="match status" value="1"/>
</dbReference>
<dbReference type="EMBL" id="GG666687">
    <property type="protein sequence ID" value="EEN43556.1"/>
    <property type="molecule type" value="Genomic_DNA"/>
</dbReference>
<sequence>MAAQKPVEWVQAVISRFDEQLPIKNPVHNTHSRLHIEMNKECLVNVSRYKFSIVINGLTNILKGLSTMKISGPDAEKNLHQSQLIILDTLENCLEGANTSRLDETMLVKQLLPEICQASASRVLFSLSCNNFNAVFNRISARLHNLSVCSEDTPDISDLELIQHINVDLSRLTRLLQEAVQKFKQLKKSVHIALATNLERAIWNLLENYPEEFQELHQKPSADLEECAEKLFDLLDTFAGEGSRRKVAAVWPLQIMLLVLCPKKRLFIDHVKKALSGQGVPKHLTESAAVACVKLCKASTYISRQDNSVLCFIVQSLLGDLKNLLFNAHKQFSRGPGYQMADIELMIDCFVSCFRINPHNNSHLKACLQPNAPPAFHFVLVRSLHMIITQRAMPWWPKIDTLYSFSGELRTMLTDTLRKVTEGCSTNTPLRLSQSMTLREKVTSLKFKEKPADETLSYKTLLLWIVKLIYPDPMLMLHNPGKMGHEIQSSTLELINGLVYLVPQEHMPELSQEAMEALLCLHQPENIELWNPEAPIATFWDISCQVLFSVSQKLIVQQLPNSTDILKWLREILSCRIKFLVKYKDHATVGSHIPICRQAHKKLEVVFFMYLWSSDMEAVLVAMSCFRYLCEEADIRSRVDDLSVEQVLPNYTVYSDFASACNNNIVSMGRAALQKHIMSLLRRIEHSTRGNMEAWEETRNKWENNTKVLINYPKVKGDDAQTPDSLHRTVVRRRASQSPSLHEHDLDDQLNEWINMTGFLCALGGVCLMDKTNTRRSRKGSVYSLYNGSPQSEEEIYPPVSRFLAKLLNLLVCNSERAGLQIRTAVKDLLGLELHPALYPVLFNQIKSNVNKFFDSTGQVTVTETNTLFVEQVISIMKNILENKSDQAYEHLGSASIENLMLGLVRYVRNLDHSVQGIHIKTNMCCLVEVMMSRRDDLSFHHEMKFRNKLVEYLTDWIMGTSIQPEQEDLKVMTRDLDQASIEAVVALLTGLPLQPEEGDGGDLMEAKSQLFLKYFTLFMNLLNDCGEQEQDNDSSTNGARKRGMSRRMANLRNCTVSAMSNLLNANIESGLMHSLGLGYHQDIQTRTTFMEVLTKILHQGAEFDTLAETVLADRFERLVELVTMMGDKGELPIAMALANVCSSVHMDELARVLVTLFDAKHLLYQLLWNMFSKEVELADCMQTIFRGNSLASKIMTFCFKIYGGSYLHNVLEPLLRGMLHPELSNVLYEIDPARSEPGSSVDENRKNLMVLTQKFFNRIVNSADQFPQQLRSMCHCLYQVVSQRFPQNSIGAVGSAVFLRFINPAIGQYT</sequence>
<dbReference type="PROSITE" id="PS50018">
    <property type="entry name" value="RAS_GTPASE_ACTIV_2"/>
    <property type="match status" value="1"/>
</dbReference>
<dbReference type="InterPro" id="IPR008936">
    <property type="entry name" value="Rho_GTPase_activation_prot"/>
</dbReference>
<dbReference type="STRING" id="7739.C3ZV77"/>
<accession>C3ZV77</accession>
<name>C3ZV77_BRAFL</name>
<keyword evidence="2" id="KW-0597">Phosphoprotein</keyword>
<evidence type="ECO:0000256" key="1">
    <source>
        <dbReference type="ARBA" id="ARBA00022468"/>
    </source>
</evidence>
<evidence type="ECO:0000256" key="2">
    <source>
        <dbReference type="ARBA" id="ARBA00022553"/>
    </source>
</evidence>
<dbReference type="InterPro" id="IPR016024">
    <property type="entry name" value="ARM-type_fold"/>
</dbReference>
<keyword evidence="1" id="KW-0343">GTPase activation</keyword>
<dbReference type="SMART" id="SM00323">
    <property type="entry name" value="RasGAP"/>
    <property type="match status" value="1"/>
</dbReference>
<protein>
    <recommendedName>
        <fullName evidence="3">Ras-GAP domain-containing protein</fullName>
    </recommendedName>
</protein>
<dbReference type="InParanoid" id="C3ZV77"/>
<dbReference type="InterPro" id="IPR039360">
    <property type="entry name" value="Ras_GTPase"/>
</dbReference>
<dbReference type="SUPFAM" id="SSF48350">
    <property type="entry name" value="GTPase activation domain, GAP"/>
    <property type="match status" value="1"/>
</dbReference>
<proteinExistence type="predicted"/>
<dbReference type="Gene3D" id="1.10.506.10">
    <property type="entry name" value="GTPase Activation - p120gap, domain 1"/>
    <property type="match status" value="2"/>
</dbReference>
<dbReference type="PANTHER" id="PTHR10194:SF142">
    <property type="entry name" value="NEUROFIBROMIN"/>
    <property type="match status" value="1"/>
</dbReference>
<feature type="domain" description="Ras-GAP" evidence="3">
    <location>
        <begin position="1146"/>
        <end position="1311"/>
    </location>
</feature>
<dbReference type="eggNOG" id="KOG1826">
    <property type="taxonomic scope" value="Eukaryota"/>
</dbReference>
<gene>
    <name evidence="4" type="ORF">BRAFLDRAFT_95684</name>
</gene>